<dbReference type="Gene3D" id="3.40.50.300">
    <property type="entry name" value="P-loop containing nucleotide triphosphate hydrolases"/>
    <property type="match status" value="1"/>
</dbReference>
<evidence type="ECO:0000313" key="2">
    <source>
        <dbReference type="Proteomes" id="UP000054937"/>
    </source>
</evidence>
<dbReference type="SUPFAM" id="SSF52540">
    <property type="entry name" value="P-loop containing nucleoside triphosphate hydrolases"/>
    <property type="match status" value="1"/>
</dbReference>
<dbReference type="InParanoid" id="A0A0V0QE41"/>
<organism evidence="1 2">
    <name type="scientific">Pseudocohnilembus persalinus</name>
    <name type="common">Ciliate</name>
    <dbReference type="NCBI Taxonomy" id="266149"/>
    <lineage>
        <taxon>Eukaryota</taxon>
        <taxon>Sar</taxon>
        <taxon>Alveolata</taxon>
        <taxon>Ciliophora</taxon>
        <taxon>Intramacronucleata</taxon>
        <taxon>Oligohymenophorea</taxon>
        <taxon>Scuticociliatia</taxon>
        <taxon>Philasterida</taxon>
        <taxon>Pseudocohnilembidae</taxon>
        <taxon>Pseudocohnilembus</taxon>
    </lineage>
</organism>
<dbReference type="GO" id="GO:0005525">
    <property type="term" value="F:GTP binding"/>
    <property type="evidence" value="ECO:0007669"/>
    <property type="project" value="InterPro"/>
</dbReference>
<name>A0A0V0QE41_PSEPJ</name>
<dbReference type="Proteomes" id="UP000054937">
    <property type="component" value="Unassembled WGS sequence"/>
</dbReference>
<keyword evidence="1" id="KW-0378">Hydrolase</keyword>
<dbReference type="InterPro" id="IPR001806">
    <property type="entry name" value="Small_GTPase"/>
</dbReference>
<protein>
    <submittedName>
        <fullName evidence="1">p-loop containing nucleoside triphosphate hydrolase</fullName>
    </submittedName>
</protein>
<accession>A0A0V0QE41</accession>
<comment type="caution">
    <text evidence="1">The sequence shown here is derived from an EMBL/GenBank/DDBJ whole genome shotgun (WGS) entry which is preliminary data.</text>
</comment>
<dbReference type="Pfam" id="PF00071">
    <property type="entry name" value="Ras"/>
    <property type="match status" value="1"/>
</dbReference>
<dbReference type="GO" id="GO:0003924">
    <property type="term" value="F:GTPase activity"/>
    <property type="evidence" value="ECO:0007669"/>
    <property type="project" value="InterPro"/>
</dbReference>
<dbReference type="EMBL" id="LDAU01000192">
    <property type="protein sequence ID" value="KRX00411.1"/>
    <property type="molecule type" value="Genomic_DNA"/>
</dbReference>
<evidence type="ECO:0000313" key="1">
    <source>
        <dbReference type="EMBL" id="KRX00411.1"/>
    </source>
</evidence>
<dbReference type="PROSITE" id="PS51419">
    <property type="entry name" value="RAB"/>
    <property type="match status" value="1"/>
</dbReference>
<dbReference type="InterPro" id="IPR027417">
    <property type="entry name" value="P-loop_NTPase"/>
</dbReference>
<keyword evidence="2" id="KW-1185">Reference proteome</keyword>
<dbReference type="AlphaFoldDB" id="A0A0V0QE41"/>
<reference evidence="1 2" key="1">
    <citation type="journal article" date="2015" name="Sci. Rep.">
        <title>Genome of the facultative scuticociliatosis pathogen Pseudocohnilembus persalinus provides insight into its virulence through horizontal gene transfer.</title>
        <authorList>
            <person name="Xiong J."/>
            <person name="Wang G."/>
            <person name="Cheng J."/>
            <person name="Tian M."/>
            <person name="Pan X."/>
            <person name="Warren A."/>
            <person name="Jiang C."/>
            <person name="Yuan D."/>
            <person name="Miao W."/>
        </authorList>
    </citation>
    <scope>NUCLEOTIDE SEQUENCE [LARGE SCALE GENOMIC DNA]</scope>
    <source>
        <strain evidence="1">36N120E</strain>
    </source>
</reference>
<proteinExistence type="predicted"/>
<gene>
    <name evidence="1" type="ORF">PPERSA_03632</name>
</gene>
<sequence>MKNPTNKVPPKSFQNINIAILGANQSGKSQFIYQIKSGNFIQSYVETIAVEYFQIKKDLSLPHQQKITYLDKFPNAKILIWDISSLHRDMMSSQLITIQQGSHNNLTTLQQQKFSYKSVDAFIFFYDITKPSSFEQIVNLKKTIQREFYEETHLTAQNMLTFTIANKIDLCKMSASVLKKQEINKNFILAYTKTLQNIRKQKNSQKTASFENSFQQNNNIIQTPHRIKFDTVENIHITESNSFIQKNSILENNQSSVKNSLLNTPNNNNNLSINQNQQIQQPKKITFNTKNLENFRNEFQNNILMLKKNVVADMLAYCLCTEQEQQHYFKKNLRSYTSSNKNQDKALKVFDNILNTIYNEKVLLFKKQNQTQNSSVNPFFYKLWTEDQNSKIVQEKGCLSSCSIF</sequence>